<organism evidence="2 3">
    <name type="scientific">Hamiltosporidium magnivora</name>
    <dbReference type="NCBI Taxonomy" id="148818"/>
    <lineage>
        <taxon>Eukaryota</taxon>
        <taxon>Fungi</taxon>
        <taxon>Fungi incertae sedis</taxon>
        <taxon>Microsporidia</taxon>
        <taxon>Dubosqiidae</taxon>
        <taxon>Hamiltosporidium</taxon>
    </lineage>
</organism>
<evidence type="ECO:0000256" key="1">
    <source>
        <dbReference type="SAM" id="Phobius"/>
    </source>
</evidence>
<proteinExistence type="predicted"/>
<dbReference type="PANTHER" id="PTHR12277:SF81">
    <property type="entry name" value="PROTEIN ABHD13"/>
    <property type="match status" value="1"/>
</dbReference>
<dbReference type="Gene3D" id="3.40.50.1820">
    <property type="entry name" value="alpha/beta hydrolase"/>
    <property type="match status" value="1"/>
</dbReference>
<dbReference type="EMBL" id="PIXR01000501">
    <property type="protein sequence ID" value="TBU06405.1"/>
    <property type="molecule type" value="Genomic_DNA"/>
</dbReference>
<evidence type="ECO:0000313" key="2">
    <source>
        <dbReference type="EMBL" id="TBU06405.1"/>
    </source>
</evidence>
<dbReference type="AlphaFoldDB" id="A0A4Q9LG25"/>
<evidence type="ECO:0000313" key="3">
    <source>
        <dbReference type="Proteomes" id="UP000293045"/>
    </source>
</evidence>
<dbReference type="InterPro" id="IPR029058">
    <property type="entry name" value="AB_hydrolase_fold"/>
</dbReference>
<gene>
    <name evidence="2" type="ORF">CWI39_0501p0030</name>
</gene>
<dbReference type="SUPFAM" id="SSF53474">
    <property type="entry name" value="alpha/beta-Hydrolases"/>
    <property type="match status" value="1"/>
</dbReference>
<name>A0A4Q9LG25_9MICR</name>
<comment type="caution">
    <text evidence="2">The sequence shown here is derived from an EMBL/GenBank/DDBJ whole genome shotgun (WGS) entry which is preliminary data.</text>
</comment>
<reference evidence="2 3" key="1">
    <citation type="submission" date="2017-12" db="EMBL/GenBank/DDBJ databases">
        <authorList>
            <person name="Pombert J.-F."/>
            <person name="Haag K.L."/>
            <person name="Ebert D."/>
        </authorList>
    </citation>
    <scope>NUCLEOTIDE SEQUENCE [LARGE SCALE GENOMIC DNA]</scope>
    <source>
        <strain evidence="2">IL-BN-2</strain>
    </source>
</reference>
<dbReference type="Proteomes" id="UP000293045">
    <property type="component" value="Unassembled WGS sequence"/>
</dbReference>
<keyword evidence="1" id="KW-0812">Transmembrane</keyword>
<keyword evidence="1" id="KW-0472">Membrane</keyword>
<feature type="transmembrane region" description="Helical" evidence="1">
    <location>
        <begin position="20"/>
        <end position="41"/>
    </location>
</feature>
<accession>A0A4Q9LG25</accession>
<sequence>MGTNRTNIYKKSNKRIYKWLINTFILFVLIIFQLTFILFVFQDKFIYKIRKDDFTISEYTETKYLESKDNNLQLYYINNNSDTDIYVFHGSLVSLKVHQLICKKMCGKKYNLITFFYRGYNKNRGKCNEVNIMIDTYVLYKYVSMCRSKNKKIIFGQSLGCASALYFASLFDKKTDLKIILENPFYDMQSITKNSWFFKIPSFILHEDWPNHLRINNLININLKILFIVSEKDIIVDNQDSYKLMEINKKIKTDIYVLKGATHFDCGKFKEFFITVDNFILKE</sequence>
<evidence type="ECO:0008006" key="4">
    <source>
        <dbReference type="Google" id="ProtNLM"/>
    </source>
</evidence>
<protein>
    <recommendedName>
        <fullName evidence="4">Alpha/beta hydrolase</fullName>
    </recommendedName>
</protein>
<dbReference type="PANTHER" id="PTHR12277">
    <property type="entry name" value="ALPHA/BETA HYDROLASE DOMAIN-CONTAINING PROTEIN"/>
    <property type="match status" value="1"/>
</dbReference>
<dbReference type="VEuPathDB" id="MicrosporidiaDB:CWI39_0501p0030"/>
<keyword evidence="1" id="KW-1133">Transmembrane helix</keyword>
<dbReference type="VEuPathDB" id="MicrosporidiaDB:CWI36_2784p0010"/>